<protein>
    <submittedName>
        <fullName evidence="4">CRISPR-associated protein DxTHG motif</fullName>
    </submittedName>
</protein>
<feature type="domain" description="CRISPR system endoribonuclease Csx1 CARF" evidence="3">
    <location>
        <begin position="4"/>
        <end position="194"/>
    </location>
</feature>
<dbReference type="NCBIfam" id="TIGR02549">
    <property type="entry name" value="CRISPR_DxTHG"/>
    <property type="match status" value="1"/>
</dbReference>
<dbReference type="OrthoDB" id="44235at2157"/>
<dbReference type="PANTHER" id="PTHR37169:SF1">
    <property type="entry name" value="CRISPR SYSTEM ENDORIBONUCLEASE CSX1"/>
    <property type="match status" value="1"/>
</dbReference>
<dbReference type="RefSeq" id="WP_011998361.1">
    <property type="nucleotide sequence ID" value="NC_009776.1"/>
</dbReference>
<dbReference type="InterPro" id="IPR053857">
    <property type="entry name" value="Csx1_CARF"/>
</dbReference>
<accession>A8A9A7</accession>
<dbReference type="Proteomes" id="UP000000262">
    <property type="component" value="Chromosome"/>
</dbReference>
<reference evidence="4 5" key="1">
    <citation type="journal article" date="2008" name="Genome Biol.">
        <title>A genomic analysis of the archaeal system Ignicoccus hospitalis-Nanoarchaeum equitans.</title>
        <authorList>
            <person name="Podar M."/>
            <person name="Anderson I."/>
            <person name="Makarova K.S."/>
            <person name="Elkins J.G."/>
            <person name="Ivanova N."/>
            <person name="Wall M.A."/>
            <person name="Lykidis A."/>
            <person name="Mavromatis K."/>
            <person name="Sun H."/>
            <person name="Hudson M.E."/>
            <person name="Chen W."/>
            <person name="Deciu C."/>
            <person name="Hutchison D."/>
            <person name="Eads J.R."/>
            <person name="Anderson A."/>
            <person name="Fernandes F."/>
            <person name="Szeto E."/>
            <person name="Lapidus A."/>
            <person name="Kyrpides N.C."/>
            <person name="Saier M.H.Jr."/>
            <person name="Richardson P.M."/>
            <person name="Rachel R."/>
            <person name="Huber H."/>
            <person name="Eisen J.A."/>
            <person name="Koonin E.V."/>
            <person name="Keller M."/>
            <person name="Stetter K.O."/>
        </authorList>
    </citation>
    <scope>NUCLEOTIDE SEQUENCE [LARGE SCALE GENOMIC DNA]</scope>
    <source>
        <strain evidence="5">KIN4/I / DSM 18386 / JCM 14125</strain>
    </source>
</reference>
<dbReference type="GeneID" id="5562179"/>
<dbReference type="STRING" id="453591.Igni_0326"/>
<evidence type="ECO:0000259" key="2">
    <source>
        <dbReference type="Pfam" id="PF09455"/>
    </source>
</evidence>
<dbReference type="InterPro" id="IPR019016">
    <property type="entry name" value="Csx1-like_HEPN"/>
</dbReference>
<sequence length="523" mass="60394">MKALVISTWGNSRAWERVTYRPDDHLKDALEDVLEQEVTSCNVLKLFKKENTRKVVLLPISLLDEKANDLKEAEDKIKETVVTSNENDDCRKDLKEILNSSEVKIVLGSGTFLSNKVIKKFEVPFNTVLSDLYLKLYESLKEEYKRAEEELEVILDITHGVNYYPVSSRAILEKLLAVMSHRGKSRLYVASSDPFVRGRGGSVKETMNLEYHLIEKKAFPKNAFLTLAIDIEFKNVVKGKSEINDELEELKKIKKYIGLLSVPSLLAWSYLKYVLENNNAIKKAENLLLRISKELEKFSIEDDKFKFSVEFNPKSVFDLIALIEVGEALKDLKGEKNCDFFAVEFDDLNASNNKYKDLMEDVSKRLWEKEFNDLKLTIRSYERVKEEARSALEELKNIDDLRNLAVSEEKLREKVEKESTERLKCKLEELRKYIMDGWLPYSFLRVGSEVSGGGESIRKKLQEEALWWAVWALRVNRDDCSADEATVRNFVAHAGLEMNVTFVKNDKVAYYLPSLECIIEKLT</sequence>
<keyword evidence="5" id="KW-1185">Reference proteome</keyword>
<dbReference type="HOGENOM" id="CLU_520345_0_0_2"/>
<keyword evidence="1" id="KW-0175">Coiled coil</keyword>
<dbReference type="Gene3D" id="3.40.50.10640">
    <property type="entry name" value="SSO1389-like"/>
    <property type="match status" value="1"/>
</dbReference>
<feature type="domain" description="CRISPR system endoribonuclease Csx1-like HEPN" evidence="2">
    <location>
        <begin position="471"/>
        <end position="507"/>
    </location>
</feature>
<evidence type="ECO:0000313" key="4">
    <source>
        <dbReference type="EMBL" id="ABU81509.1"/>
    </source>
</evidence>
<evidence type="ECO:0000256" key="1">
    <source>
        <dbReference type="SAM" id="Coils"/>
    </source>
</evidence>
<evidence type="ECO:0000259" key="3">
    <source>
        <dbReference type="Pfam" id="PF22230"/>
    </source>
</evidence>
<dbReference type="InterPro" id="IPR052875">
    <property type="entry name" value="CRISPR_assoc_ribonuclease"/>
</dbReference>
<proteinExistence type="predicted"/>
<gene>
    <name evidence="4" type="ordered locus">Igni_0326</name>
</gene>
<dbReference type="AlphaFoldDB" id="A8A9A7"/>
<dbReference type="InterPro" id="IPR013383">
    <property type="entry name" value="CRISPR-assoc_prot_DxTHG_CS"/>
</dbReference>
<name>A8A9A7_IGNH4</name>
<dbReference type="eggNOG" id="arCOG03433">
    <property type="taxonomic scope" value="Archaea"/>
</dbReference>
<organism evidence="4 5">
    <name type="scientific">Ignicoccus hospitalis (strain KIN4/I / DSM 18386 / JCM 14125)</name>
    <dbReference type="NCBI Taxonomy" id="453591"/>
    <lineage>
        <taxon>Archaea</taxon>
        <taxon>Thermoproteota</taxon>
        <taxon>Thermoprotei</taxon>
        <taxon>Desulfurococcales</taxon>
        <taxon>Desulfurococcaceae</taxon>
        <taxon>Ignicoccus</taxon>
    </lineage>
</organism>
<dbReference type="PANTHER" id="PTHR37169">
    <property type="entry name" value="CRISPR SYSTEM ENDORIBONUCLEASE CSX1-RELATED"/>
    <property type="match status" value="1"/>
</dbReference>
<evidence type="ECO:0000313" key="5">
    <source>
        <dbReference type="Proteomes" id="UP000000262"/>
    </source>
</evidence>
<dbReference type="EMBL" id="CP000816">
    <property type="protein sequence ID" value="ABU81509.1"/>
    <property type="molecule type" value="Genomic_DNA"/>
</dbReference>
<dbReference type="Pfam" id="PF09455">
    <property type="entry name" value="Csx1_HEPN"/>
    <property type="match status" value="1"/>
</dbReference>
<dbReference type="KEGG" id="iho:Igni_0326"/>
<feature type="coiled-coil region" evidence="1">
    <location>
        <begin position="130"/>
        <end position="157"/>
    </location>
</feature>
<dbReference type="Pfam" id="PF22230">
    <property type="entry name" value="Csx1_CARF"/>
    <property type="match status" value="1"/>
</dbReference>
<dbReference type="SUPFAM" id="SSF160980">
    <property type="entry name" value="SSO1389-like"/>
    <property type="match status" value="1"/>
</dbReference>
<feature type="coiled-coil region" evidence="1">
    <location>
        <begin position="378"/>
        <end position="418"/>
    </location>
</feature>